<keyword evidence="3" id="KW-1185">Reference proteome</keyword>
<sequence length="75" mass="8700">MHTDTENRRHPARRGERHHLDHIAEANLDRGRSLVPRAEAAADAHRDNPDRRDQRHNLEHLAEANSSRRRRSSGS</sequence>
<evidence type="ECO:0000313" key="2">
    <source>
        <dbReference type="EMBL" id="RJO72193.1"/>
    </source>
</evidence>
<proteinExistence type="predicted"/>
<evidence type="ECO:0000313" key="3">
    <source>
        <dbReference type="Proteomes" id="UP000266677"/>
    </source>
</evidence>
<accession>A0A3A4JYD5</accession>
<dbReference type="EMBL" id="QZFU01000029">
    <property type="protein sequence ID" value="RJO72193.1"/>
    <property type="molecule type" value="Genomic_DNA"/>
</dbReference>
<reference evidence="2 3" key="1">
    <citation type="submission" date="2018-09" db="EMBL/GenBank/DDBJ databases">
        <title>YIM PH21274 draft genome.</title>
        <authorList>
            <person name="Miao C."/>
        </authorList>
    </citation>
    <scope>NUCLEOTIDE SEQUENCE [LARGE SCALE GENOMIC DNA]</scope>
    <source>
        <strain evidence="2 3">YIM PH 21724</strain>
    </source>
</reference>
<protein>
    <submittedName>
        <fullName evidence="2">Uncharacterized protein</fullName>
    </submittedName>
</protein>
<feature type="compositionally biased region" description="Basic and acidic residues" evidence="1">
    <location>
        <begin position="40"/>
        <end position="62"/>
    </location>
</feature>
<feature type="compositionally biased region" description="Basic and acidic residues" evidence="1">
    <location>
        <begin position="18"/>
        <end position="32"/>
    </location>
</feature>
<name>A0A3A4JYD5_9NOCA</name>
<dbReference type="Proteomes" id="UP000266677">
    <property type="component" value="Unassembled WGS sequence"/>
</dbReference>
<organism evidence="2 3">
    <name type="scientific">Nocardia panacis</name>
    <dbReference type="NCBI Taxonomy" id="2340916"/>
    <lineage>
        <taxon>Bacteria</taxon>
        <taxon>Bacillati</taxon>
        <taxon>Actinomycetota</taxon>
        <taxon>Actinomycetes</taxon>
        <taxon>Mycobacteriales</taxon>
        <taxon>Nocardiaceae</taxon>
        <taxon>Nocardia</taxon>
    </lineage>
</organism>
<comment type="caution">
    <text evidence="2">The sequence shown here is derived from an EMBL/GenBank/DDBJ whole genome shotgun (WGS) entry which is preliminary data.</text>
</comment>
<feature type="region of interest" description="Disordered" evidence="1">
    <location>
        <begin position="1"/>
        <end position="75"/>
    </location>
</feature>
<dbReference type="AlphaFoldDB" id="A0A3A4JYD5"/>
<gene>
    <name evidence="2" type="ORF">D5S18_23815</name>
</gene>
<evidence type="ECO:0000256" key="1">
    <source>
        <dbReference type="SAM" id="MobiDB-lite"/>
    </source>
</evidence>